<name>A0A5J5F0B7_9PEZI</name>
<dbReference type="EMBL" id="VXIS01000063">
    <property type="protein sequence ID" value="KAA8908917.1"/>
    <property type="molecule type" value="Genomic_DNA"/>
</dbReference>
<evidence type="ECO:0000313" key="2">
    <source>
        <dbReference type="EMBL" id="KAA8908917.1"/>
    </source>
</evidence>
<comment type="caution">
    <text evidence="2">The sequence shown here is derived from an EMBL/GenBank/DDBJ whole genome shotgun (WGS) entry which is preliminary data.</text>
</comment>
<organism evidence="2 3">
    <name type="scientific">Sphaerosporella brunnea</name>
    <dbReference type="NCBI Taxonomy" id="1250544"/>
    <lineage>
        <taxon>Eukaryota</taxon>
        <taxon>Fungi</taxon>
        <taxon>Dikarya</taxon>
        <taxon>Ascomycota</taxon>
        <taxon>Pezizomycotina</taxon>
        <taxon>Pezizomycetes</taxon>
        <taxon>Pezizales</taxon>
        <taxon>Pyronemataceae</taxon>
        <taxon>Sphaerosporella</taxon>
    </lineage>
</organism>
<keyword evidence="3" id="KW-1185">Reference proteome</keyword>
<feature type="transmembrane region" description="Helical" evidence="1">
    <location>
        <begin position="112"/>
        <end position="132"/>
    </location>
</feature>
<dbReference type="Proteomes" id="UP000326924">
    <property type="component" value="Unassembled WGS sequence"/>
</dbReference>
<sequence>MMMTAVHARLCCWRFNCCDAFEEGENLMILCASIGGGGGCLGWDGRSKFPVNVGPSLLTTPLFVADRPHHHHYLSVMLVEDLAVFLRKPPPMGSATYVSEALAPESFQNISLIYLCIKYLYFLFFYFFFAPLPKVGFLGEPLYTKYALSRRNEKPHV</sequence>
<dbReference type="InParanoid" id="A0A5J5F0B7"/>
<keyword evidence="1" id="KW-0812">Transmembrane</keyword>
<keyword evidence="1" id="KW-1133">Transmembrane helix</keyword>
<proteinExistence type="predicted"/>
<gene>
    <name evidence="2" type="ORF">FN846DRAFT_641625</name>
</gene>
<keyword evidence="1" id="KW-0472">Membrane</keyword>
<evidence type="ECO:0000256" key="1">
    <source>
        <dbReference type="SAM" id="Phobius"/>
    </source>
</evidence>
<reference evidence="2 3" key="1">
    <citation type="submission" date="2019-09" db="EMBL/GenBank/DDBJ databases">
        <title>Draft genome of the ectomycorrhizal ascomycete Sphaerosporella brunnea.</title>
        <authorList>
            <consortium name="DOE Joint Genome Institute"/>
            <person name="Benucci G.M."/>
            <person name="Marozzi G."/>
            <person name="Antonielli L."/>
            <person name="Sanchez S."/>
            <person name="Marco P."/>
            <person name="Wang X."/>
            <person name="Falini L.B."/>
            <person name="Barry K."/>
            <person name="Haridas S."/>
            <person name="Lipzen A."/>
            <person name="Labutti K."/>
            <person name="Grigoriev I.V."/>
            <person name="Murat C."/>
            <person name="Martin F."/>
            <person name="Albertini E."/>
            <person name="Donnini D."/>
            <person name="Bonito G."/>
        </authorList>
    </citation>
    <scope>NUCLEOTIDE SEQUENCE [LARGE SCALE GENOMIC DNA]</scope>
    <source>
        <strain evidence="2 3">Sb_GMNB300</strain>
    </source>
</reference>
<accession>A0A5J5F0B7</accession>
<protein>
    <submittedName>
        <fullName evidence="2">Uncharacterized protein</fullName>
    </submittedName>
</protein>
<evidence type="ECO:0000313" key="3">
    <source>
        <dbReference type="Proteomes" id="UP000326924"/>
    </source>
</evidence>
<dbReference type="AlphaFoldDB" id="A0A5J5F0B7"/>